<evidence type="ECO:0000313" key="13">
    <source>
        <dbReference type="Proteomes" id="UP000199138"/>
    </source>
</evidence>
<keyword evidence="5" id="KW-0864">Zinc transport</keyword>
<evidence type="ECO:0000256" key="3">
    <source>
        <dbReference type="ARBA" id="ARBA00022448"/>
    </source>
</evidence>
<sequence length="305" mass="34425">MSHHHHHHHHDHGNLKGKNLLFSIFLNVLITASQVVGGIISGSLSLISDALHNLTDVISLIISYVANQLSKKKASTNRTFGYKRAEILAAFVNSSSLIIVALYLIKEAVERFLNPVAIQSGIVIWLAILGIVANGLSVLLLKKHSEGNMNMKSAYIHLLTDMLASIAVLVGGFLMKYFEIYWVDSVLTAAIAVYLIYMGYDLLKTSTRALMLFVPENIDLEKIIEAVHEIKYVNKLHHIHVWNLNDDEVHLEAHLDFSEDITISQFDEIQHEIEHLLHDEFGINHINLQPEFKKQEASKDFIVQD</sequence>
<dbReference type="InterPro" id="IPR027470">
    <property type="entry name" value="Cation_efflux_CTD"/>
</dbReference>
<comment type="subcellular location">
    <subcellularLocation>
        <location evidence="1">Membrane</location>
        <topology evidence="1">Multi-pass membrane protein</topology>
    </subcellularLocation>
</comment>
<keyword evidence="4 9" id="KW-0812">Transmembrane</keyword>
<feature type="transmembrane region" description="Helical" evidence="9">
    <location>
        <begin position="46"/>
        <end position="66"/>
    </location>
</feature>
<reference evidence="12 13" key="1">
    <citation type="submission" date="2016-10" db="EMBL/GenBank/DDBJ databases">
        <authorList>
            <person name="de Groot N.N."/>
        </authorList>
    </citation>
    <scope>NUCLEOTIDE SEQUENCE [LARGE SCALE GENOMIC DNA]</scope>
    <source>
        <strain evidence="12 13">CGMCC 1.12333</strain>
    </source>
</reference>
<protein>
    <submittedName>
        <fullName evidence="12">Cobalt-zinc-cadmium efflux system protein</fullName>
    </submittedName>
</protein>
<evidence type="ECO:0000256" key="4">
    <source>
        <dbReference type="ARBA" id="ARBA00022692"/>
    </source>
</evidence>
<keyword evidence="13" id="KW-1185">Reference proteome</keyword>
<dbReference type="Gene3D" id="1.20.1510.10">
    <property type="entry name" value="Cation efflux protein transmembrane domain"/>
    <property type="match status" value="1"/>
</dbReference>
<evidence type="ECO:0000256" key="9">
    <source>
        <dbReference type="SAM" id="Phobius"/>
    </source>
</evidence>
<feature type="domain" description="Cation efflux protein transmembrane" evidence="10">
    <location>
        <begin position="20"/>
        <end position="211"/>
    </location>
</feature>
<gene>
    <name evidence="12" type="ORF">SAMN05216480_10186</name>
</gene>
<dbReference type="PANTHER" id="PTHR11562:SF17">
    <property type="entry name" value="RE54080P-RELATED"/>
    <property type="match status" value="1"/>
</dbReference>
<dbReference type="NCBIfam" id="TIGR01297">
    <property type="entry name" value="CDF"/>
    <property type="match status" value="1"/>
</dbReference>
<evidence type="ECO:0000256" key="7">
    <source>
        <dbReference type="ARBA" id="ARBA00023065"/>
    </source>
</evidence>
<dbReference type="GO" id="GO:0005886">
    <property type="term" value="C:plasma membrane"/>
    <property type="evidence" value="ECO:0007669"/>
    <property type="project" value="TreeGrafter"/>
</dbReference>
<feature type="transmembrane region" description="Helical" evidence="9">
    <location>
        <begin position="20"/>
        <end position="40"/>
    </location>
</feature>
<keyword evidence="3" id="KW-0813">Transport</keyword>
<dbReference type="InterPro" id="IPR050681">
    <property type="entry name" value="CDF/SLC30A"/>
</dbReference>
<dbReference type="SUPFAM" id="SSF160240">
    <property type="entry name" value="Cation efflux protein cytoplasmic domain-like"/>
    <property type="match status" value="1"/>
</dbReference>
<dbReference type="AlphaFoldDB" id="A0A1I7ETA4"/>
<feature type="transmembrane region" description="Helical" evidence="9">
    <location>
        <begin position="153"/>
        <end position="174"/>
    </location>
</feature>
<organism evidence="12 13">
    <name type="scientific">Pustulibacterium marinum</name>
    <dbReference type="NCBI Taxonomy" id="1224947"/>
    <lineage>
        <taxon>Bacteria</taxon>
        <taxon>Pseudomonadati</taxon>
        <taxon>Bacteroidota</taxon>
        <taxon>Flavobacteriia</taxon>
        <taxon>Flavobacteriales</taxon>
        <taxon>Flavobacteriaceae</taxon>
        <taxon>Pustulibacterium</taxon>
    </lineage>
</organism>
<feature type="transmembrane region" description="Helical" evidence="9">
    <location>
        <begin position="180"/>
        <end position="203"/>
    </location>
</feature>
<name>A0A1I7ETA4_9FLAO</name>
<evidence type="ECO:0000259" key="11">
    <source>
        <dbReference type="Pfam" id="PF16916"/>
    </source>
</evidence>
<dbReference type="OrthoDB" id="9809646at2"/>
<dbReference type="Pfam" id="PF01545">
    <property type="entry name" value="Cation_efflux"/>
    <property type="match status" value="1"/>
</dbReference>
<feature type="transmembrane region" description="Helical" evidence="9">
    <location>
        <begin position="117"/>
        <end position="141"/>
    </location>
</feature>
<feature type="transmembrane region" description="Helical" evidence="9">
    <location>
        <begin position="87"/>
        <end position="105"/>
    </location>
</feature>
<evidence type="ECO:0000256" key="6">
    <source>
        <dbReference type="ARBA" id="ARBA00022989"/>
    </source>
</evidence>
<feature type="domain" description="Cation efflux protein cytoplasmic" evidence="11">
    <location>
        <begin position="215"/>
        <end position="291"/>
    </location>
</feature>
<dbReference type="GO" id="GO:0005385">
    <property type="term" value="F:zinc ion transmembrane transporter activity"/>
    <property type="evidence" value="ECO:0007669"/>
    <property type="project" value="TreeGrafter"/>
</dbReference>
<dbReference type="PANTHER" id="PTHR11562">
    <property type="entry name" value="CATION EFFLUX PROTEIN/ ZINC TRANSPORTER"/>
    <property type="match status" value="1"/>
</dbReference>
<evidence type="ECO:0000256" key="5">
    <source>
        <dbReference type="ARBA" id="ARBA00022906"/>
    </source>
</evidence>
<dbReference type="RefSeq" id="WP_093021407.1">
    <property type="nucleotide sequence ID" value="NZ_FPBK01000001.1"/>
</dbReference>
<evidence type="ECO:0000256" key="1">
    <source>
        <dbReference type="ARBA" id="ARBA00004141"/>
    </source>
</evidence>
<dbReference type="STRING" id="1224947.SAMN05216480_10186"/>
<dbReference type="Proteomes" id="UP000199138">
    <property type="component" value="Unassembled WGS sequence"/>
</dbReference>
<dbReference type="Pfam" id="PF16916">
    <property type="entry name" value="ZT_dimer"/>
    <property type="match status" value="1"/>
</dbReference>
<evidence type="ECO:0000256" key="8">
    <source>
        <dbReference type="ARBA" id="ARBA00023136"/>
    </source>
</evidence>
<proteinExistence type="inferred from homology"/>
<accession>A0A1I7ETA4</accession>
<dbReference type="EMBL" id="FPBK01000001">
    <property type="protein sequence ID" value="SFU27155.1"/>
    <property type="molecule type" value="Genomic_DNA"/>
</dbReference>
<keyword evidence="6 9" id="KW-1133">Transmembrane helix</keyword>
<comment type="similarity">
    <text evidence="2">Belongs to the cation diffusion facilitator (CDF) transporter (TC 2.A.4) family. SLC30A subfamily.</text>
</comment>
<dbReference type="InterPro" id="IPR036837">
    <property type="entry name" value="Cation_efflux_CTD_sf"/>
</dbReference>
<dbReference type="InterPro" id="IPR027469">
    <property type="entry name" value="Cation_efflux_TMD_sf"/>
</dbReference>
<evidence type="ECO:0000256" key="2">
    <source>
        <dbReference type="ARBA" id="ARBA00008873"/>
    </source>
</evidence>
<dbReference type="Gene3D" id="3.30.70.1350">
    <property type="entry name" value="Cation efflux protein, cytoplasmic domain"/>
    <property type="match status" value="1"/>
</dbReference>
<dbReference type="InterPro" id="IPR002524">
    <property type="entry name" value="Cation_efflux"/>
</dbReference>
<keyword evidence="7" id="KW-0406">Ion transport</keyword>
<keyword evidence="8 9" id="KW-0472">Membrane</keyword>
<dbReference type="SUPFAM" id="SSF161111">
    <property type="entry name" value="Cation efflux protein transmembrane domain-like"/>
    <property type="match status" value="1"/>
</dbReference>
<evidence type="ECO:0000259" key="10">
    <source>
        <dbReference type="Pfam" id="PF01545"/>
    </source>
</evidence>
<keyword evidence="5" id="KW-0862">Zinc</keyword>
<evidence type="ECO:0000313" key="12">
    <source>
        <dbReference type="EMBL" id="SFU27155.1"/>
    </source>
</evidence>
<dbReference type="InterPro" id="IPR058533">
    <property type="entry name" value="Cation_efflux_TM"/>
</dbReference>